<keyword evidence="2" id="KW-0186">Copper</keyword>
<evidence type="ECO:0000256" key="1">
    <source>
        <dbReference type="ARBA" id="ARBA00022723"/>
    </source>
</evidence>
<sequence>MTTPQTNPADDPVIASPTYLADIRNYFRPDDVTHMAAKGIDLGTYDGVKKHALAILTHTAPPNADMPPDAAGQWSANRSQTFKNWIVNGFPLGTAPTTVSPVSGPAPTRLRKDITTLTPDEFTLLTAAFNGVMARDITAPDSYFALAGQHGLPESWCLHHENRFNPWHRPYLIHFEDALRSVPGCADVTLPYWDISTPLPDRLQHPPFDQYVLPADPGATADPPVSGYFPYTTQRYSLAGIAKRLKKYSVLADITTSLAQSLWGAYLTNGYQDFSIQAHDGGHGSIGPTMGDQNVSAFDPVFWFFHCNIDRLWLSWQTNANATTLAGFRTTLAGQDDSWLKDGPVHPNSLPPFTETAEQTIATDISYDRLELISHAEGGMENLSGSIDAARTFSFRSSDPVSVRVKGIDRLNIPGSFSVTLLADGEPVAARFFFQPKEPRRCETCVKNGIINLDFRMSREELVDKTLSVQIDVPGHSDEIGTVFPLSQAGNPTINARLLVGEA</sequence>
<dbReference type="Pfam" id="PF00264">
    <property type="entry name" value="Tyrosinase"/>
    <property type="match status" value="1"/>
</dbReference>
<organism evidence="4 5">
    <name type="scientific">Streptomyces ehimensis</name>
    <dbReference type="NCBI Taxonomy" id="68195"/>
    <lineage>
        <taxon>Bacteria</taxon>
        <taxon>Bacillati</taxon>
        <taxon>Actinomycetota</taxon>
        <taxon>Actinomycetes</taxon>
        <taxon>Kitasatosporales</taxon>
        <taxon>Streptomycetaceae</taxon>
        <taxon>Streptomyces</taxon>
    </lineage>
</organism>
<evidence type="ECO:0000313" key="4">
    <source>
        <dbReference type="EMBL" id="MFC4512445.1"/>
    </source>
</evidence>
<evidence type="ECO:0000259" key="3">
    <source>
        <dbReference type="PROSITE" id="PS00498"/>
    </source>
</evidence>
<reference evidence="5" key="1">
    <citation type="journal article" date="2019" name="Int. J. Syst. Evol. Microbiol.">
        <title>The Global Catalogue of Microorganisms (GCM) 10K type strain sequencing project: providing services to taxonomists for standard genome sequencing and annotation.</title>
        <authorList>
            <consortium name="The Broad Institute Genomics Platform"/>
            <consortium name="The Broad Institute Genome Sequencing Center for Infectious Disease"/>
            <person name="Wu L."/>
            <person name="Ma J."/>
        </authorList>
    </citation>
    <scope>NUCLEOTIDE SEQUENCE [LARGE SCALE GENOMIC DNA]</scope>
    <source>
        <strain evidence="5">CECT 8064</strain>
    </source>
</reference>
<keyword evidence="5" id="KW-1185">Reference proteome</keyword>
<comment type="caution">
    <text evidence="4">The sequence shown here is derived from an EMBL/GenBank/DDBJ whole genome shotgun (WGS) entry which is preliminary data.</text>
</comment>
<dbReference type="InterPro" id="IPR008922">
    <property type="entry name" value="Di-copper_centre_dom_sf"/>
</dbReference>
<evidence type="ECO:0000256" key="2">
    <source>
        <dbReference type="ARBA" id="ARBA00023008"/>
    </source>
</evidence>
<dbReference type="SUPFAM" id="SSF48056">
    <property type="entry name" value="Di-copper centre-containing domain"/>
    <property type="match status" value="1"/>
</dbReference>
<keyword evidence="1" id="KW-0479">Metal-binding</keyword>
<dbReference type="Proteomes" id="UP001595990">
    <property type="component" value="Unassembled WGS sequence"/>
</dbReference>
<dbReference type="RefSeq" id="WP_358214074.1">
    <property type="nucleotide sequence ID" value="NZ_JBHSFS010000002.1"/>
</dbReference>
<dbReference type="PROSITE" id="PS00498">
    <property type="entry name" value="TYROSINASE_2"/>
    <property type="match status" value="1"/>
</dbReference>
<name>A0ABV9BEJ2_9ACTN</name>
<dbReference type="InterPro" id="IPR050316">
    <property type="entry name" value="Tyrosinase/Hemocyanin"/>
</dbReference>
<evidence type="ECO:0000313" key="5">
    <source>
        <dbReference type="Proteomes" id="UP001595990"/>
    </source>
</evidence>
<protein>
    <submittedName>
        <fullName evidence="4">Tyrosinase family protein</fullName>
    </submittedName>
</protein>
<dbReference type="Gene3D" id="1.10.1280.10">
    <property type="entry name" value="Di-copper center containing domain from catechol oxidase"/>
    <property type="match status" value="1"/>
</dbReference>
<gene>
    <name evidence="4" type="ORF">ACFPEN_05805</name>
</gene>
<proteinExistence type="predicted"/>
<dbReference type="PANTHER" id="PTHR11474">
    <property type="entry name" value="TYROSINASE FAMILY MEMBER"/>
    <property type="match status" value="1"/>
</dbReference>
<accession>A0ABV9BEJ2</accession>
<feature type="domain" description="Tyrosinase copper-binding" evidence="3">
    <location>
        <begin position="299"/>
        <end position="310"/>
    </location>
</feature>
<dbReference type="InterPro" id="IPR002227">
    <property type="entry name" value="Tyrosinase_Cu-bd"/>
</dbReference>
<dbReference type="EMBL" id="JBHSFS010000002">
    <property type="protein sequence ID" value="MFC4512445.1"/>
    <property type="molecule type" value="Genomic_DNA"/>
</dbReference>
<dbReference type="PANTHER" id="PTHR11474:SF76">
    <property type="entry name" value="SHKT DOMAIN-CONTAINING PROTEIN"/>
    <property type="match status" value="1"/>
</dbReference>
<dbReference type="PRINTS" id="PR00092">
    <property type="entry name" value="TYROSINASE"/>
</dbReference>